<proteinExistence type="predicted"/>
<evidence type="ECO:0000256" key="4">
    <source>
        <dbReference type="ARBA" id="ARBA00023136"/>
    </source>
</evidence>
<evidence type="ECO:0008006" key="8">
    <source>
        <dbReference type="Google" id="ProtNLM"/>
    </source>
</evidence>
<dbReference type="EMBL" id="BLKM01009501">
    <property type="protein sequence ID" value="GFG37091.1"/>
    <property type="molecule type" value="Genomic_DNA"/>
</dbReference>
<feature type="transmembrane region" description="Helical" evidence="5">
    <location>
        <begin position="271"/>
        <end position="291"/>
    </location>
</feature>
<dbReference type="Pfam" id="PF10507">
    <property type="entry name" value="TMEM65"/>
    <property type="match status" value="1"/>
</dbReference>
<evidence type="ECO:0000313" key="6">
    <source>
        <dbReference type="EMBL" id="GFG37091.1"/>
    </source>
</evidence>
<dbReference type="GO" id="GO:0016020">
    <property type="term" value="C:membrane"/>
    <property type="evidence" value="ECO:0007669"/>
    <property type="project" value="UniProtKB-SubCell"/>
</dbReference>
<keyword evidence="3 5" id="KW-1133">Transmembrane helix</keyword>
<dbReference type="FunCoup" id="A0A6L2PWX2">
    <property type="interactions" value="8"/>
</dbReference>
<dbReference type="InterPro" id="IPR019537">
    <property type="entry name" value="TMEM65"/>
</dbReference>
<dbReference type="InParanoid" id="A0A6L2PWX2"/>
<gene>
    <name evidence="6" type="ORF">Cfor_05760</name>
</gene>
<dbReference type="GO" id="GO:0005739">
    <property type="term" value="C:mitochondrion"/>
    <property type="evidence" value="ECO:0007669"/>
    <property type="project" value="TreeGrafter"/>
</dbReference>
<dbReference type="PANTHER" id="PTHR21706">
    <property type="entry name" value="TRANSMEMBRANE PROTEIN 65"/>
    <property type="match status" value="1"/>
</dbReference>
<feature type="transmembrane region" description="Helical" evidence="5">
    <location>
        <begin position="216"/>
        <end position="241"/>
    </location>
</feature>
<protein>
    <recommendedName>
        <fullName evidence="8">Transmembrane protein 65</fullName>
    </recommendedName>
</protein>
<dbReference type="AlphaFoldDB" id="A0A6L2PWX2"/>
<reference evidence="7" key="1">
    <citation type="submission" date="2020-01" db="EMBL/GenBank/DDBJ databases">
        <title>Draft genome sequence of the Termite Coptotermes fromosanus.</title>
        <authorList>
            <person name="Itakura S."/>
            <person name="Yosikawa Y."/>
            <person name="Umezawa K."/>
        </authorList>
    </citation>
    <scope>NUCLEOTIDE SEQUENCE [LARGE SCALE GENOMIC DNA]</scope>
</reference>
<evidence type="ECO:0000313" key="7">
    <source>
        <dbReference type="Proteomes" id="UP000502823"/>
    </source>
</evidence>
<name>A0A6L2PWX2_COPFO</name>
<keyword evidence="7" id="KW-1185">Reference proteome</keyword>
<dbReference type="OrthoDB" id="430821at2759"/>
<dbReference type="PANTHER" id="PTHR21706:SF15">
    <property type="entry name" value="TRANSMEMBRANE PROTEIN 65"/>
    <property type="match status" value="1"/>
</dbReference>
<keyword evidence="2 5" id="KW-0812">Transmembrane</keyword>
<dbReference type="Proteomes" id="UP000502823">
    <property type="component" value="Unassembled WGS sequence"/>
</dbReference>
<evidence type="ECO:0000256" key="1">
    <source>
        <dbReference type="ARBA" id="ARBA00004141"/>
    </source>
</evidence>
<evidence type="ECO:0000256" key="2">
    <source>
        <dbReference type="ARBA" id="ARBA00022692"/>
    </source>
</evidence>
<keyword evidence="4 5" id="KW-0472">Membrane</keyword>
<accession>A0A6L2PWX2</accession>
<comment type="subcellular location">
    <subcellularLocation>
        <location evidence="1">Membrane</location>
        <topology evidence="1">Multi-pass membrane protein</topology>
    </subcellularLocation>
</comment>
<evidence type="ECO:0000256" key="3">
    <source>
        <dbReference type="ARBA" id="ARBA00022989"/>
    </source>
</evidence>
<feature type="transmembrane region" description="Helical" evidence="5">
    <location>
        <begin position="186"/>
        <end position="204"/>
    </location>
</feature>
<comment type="caution">
    <text evidence="6">The sequence shown here is derived from an EMBL/GenBank/DDBJ whole genome shotgun (WGS) entry which is preliminary data.</text>
</comment>
<organism evidence="6 7">
    <name type="scientific">Coptotermes formosanus</name>
    <name type="common">Formosan subterranean termite</name>
    <dbReference type="NCBI Taxonomy" id="36987"/>
    <lineage>
        <taxon>Eukaryota</taxon>
        <taxon>Metazoa</taxon>
        <taxon>Ecdysozoa</taxon>
        <taxon>Arthropoda</taxon>
        <taxon>Hexapoda</taxon>
        <taxon>Insecta</taxon>
        <taxon>Pterygota</taxon>
        <taxon>Neoptera</taxon>
        <taxon>Polyneoptera</taxon>
        <taxon>Dictyoptera</taxon>
        <taxon>Blattodea</taxon>
        <taxon>Blattoidea</taxon>
        <taxon>Termitoidae</taxon>
        <taxon>Rhinotermitidae</taxon>
        <taxon>Coptotermes</taxon>
    </lineage>
</organism>
<evidence type="ECO:0000256" key="5">
    <source>
        <dbReference type="SAM" id="Phobius"/>
    </source>
</evidence>
<sequence>MALRTQNLYFHSGMCKIFSSWNTGSASNSSKFSCFSKSLQRAPNVNNSSGIVGSVVAAKKYQTQAYKSVVKYIKKEREALYSTSTSALEEGKTLSVTGPLTKLQARDLIMRLSKEERTALLTALQEFQAETRKAEYEAGQLAGMGWRSAFGRPSKLPTLGDVDPTGSYCPVPEDWLARKHVCVHNAVPFVGFGFLDNFIMIIAGEQIEMMLGSVMVLSTMAAAALGNTISDVMGIGSAWYVERLATRVGMQPPKLSPIQLDMPSSRRAANMGRALGVTLGCFLGMTPLLFVGKKKDESDEEEPT</sequence>